<dbReference type="Proteomes" id="UP000292452">
    <property type="component" value="Unassembled WGS sequence"/>
</dbReference>
<keyword evidence="2" id="KW-1003">Cell membrane</keyword>
<dbReference type="EMBL" id="SIXH01000020">
    <property type="protein sequence ID" value="TBO60954.1"/>
    <property type="molecule type" value="Genomic_DNA"/>
</dbReference>
<evidence type="ECO:0000256" key="1">
    <source>
        <dbReference type="ARBA" id="ARBA00004651"/>
    </source>
</evidence>
<proteinExistence type="inferred from homology"/>
<feature type="transmembrane region" description="Helical" evidence="7">
    <location>
        <begin position="144"/>
        <end position="168"/>
    </location>
</feature>
<organism evidence="9 10">
    <name type="scientific">Streptomyces kasugaensis</name>
    <dbReference type="NCBI Taxonomy" id="1946"/>
    <lineage>
        <taxon>Bacteria</taxon>
        <taxon>Bacillati</taxon>
        <taxon>Actinomycetota</taxon>
        <taxon>Actinomycetes</taxon>
        <taxon>Kitasatosporales</taxon>
        <taxon>Streptomycetaceae</taxon>
        <taxon>Streptomyces</taxon>
    </lineage>
</organism>
<dbReference type="PANTHER" id="PTHR30572:SF4">
    <property type="entry name" value="ABC TRANSPORTER PERMEASE YTRF"/>
    <property type="match status" value="1"/>
</dbReference>
<evidence type="ECO:0000256" key="5">
    <source>
        <dbReference type="ARBA" id="ARBA00023136"/>
    </source>
</evidence>
<gene>
    <name evidence="9" type="ORF">EYS09_03720</name>
</gene>
<reference evidence="9 10" key="1">
    <citation type="submission" date="2019-02" db="EMBL/GenBank/DDBJ databases">
        <title>Draft Genome Sequence of Streptomyces sp. AM-2504, identified by 16S rRNA comparative analysis as a Streptomyces Kasugaensis strain.</title>
        <authorList>
            <person name="Napolioni V."/>
            <person name="Giuliodori A.M."/>
            <person name="Spurio R."/>
            <person name="Fabbretti A."/>
        </authorList>
    </citation>
    <scope>NUCLEOTIDE SEQUENCE [LARGE SCALE GENOMIC DNA]</scope>
    <source>
        <strain evidence="9 10">AM-2504</strain>
    </source>
</reference>
<protein>
    <submittedName>
        <fullName evidence="9">ABC transporter permease</fullName>
    </submittedName>
</protein>
<feature type="transmembrane region" description="Helical" evidence="7">
    <location>
        <begin position="188"/>
        <end position="208"/>
    </location>
</feature>
<dbReference type="InterPro" id="IPR003838">
    <property type="entry name" value="ABC3_permease_C"/>
</dbReference>
<evidence type="ECO:0000256" key="7">
    <source>
        <dbReference type="SAM" id="Phobius"/>
    </source>
</evidence>
<comment type="subcellular location">
    <subcellularLocation>
        <location evidence="1">Cell membrane</location>
        <topology evidence="1">Multi-pass membrane protein</topology>
    </subcellularLocation>
</comment>
<dbReference type="Pfam" id="PF02687">
    <property type="entry name" value="FtsX"/>
    <property type="match status" value="1"/>
</dbReference>
<dbReference type="GO" id="GO:0022857">
    <property type="term" value="F:transmembrane transporter activity"/>
    <property type="evidence" value="ECO:0007669"/>
    <property type="project" value="TreeGrafter"/>
</dbReference>
<keyword evidence="4 7" id="KW-1133">Transmembrane helix</keyword>
<sequence length="225" mass="23056">MTAAGRPEATLRFDGGRASLPLSLQAGVALYVTPATMDRLAPGAAVTTVWIGPAEGTDRLAARRAMDRALAAYPQVKVTDTTARVESLRALLDRMMLITMALFGFSAAIVGIGMAATLMLGVSERAGEIGMLRAIGPSGRQLRGMLTLEAVLLSLAGALVGTVLGVGYGWTAARSVTSAVGTVGGPPVLPVLGVLALTVLIGLSAAVLPARRVRRMTIVAALHTT</sequence>
<accession>A0A4Q9HZY0</accession>
<comment type="caution">
    <text evidence="9">The sequence shown here is derived from an EMBL/GenBank/DDBJ whole genome shotgun (WGS) entry which is preliminary data.</text>
</comment>
<evidence type="ECO:0000313" key="10">
    <source>
        <dbReference type="Proteomes" id="UP000292452"/>
    </source>
</evidence>
<keyword evidence="5 7" id="KW-0472">Membrane</keyword>
<evidence type="ECO:0000256" key="4">
    <source>
        <dbReference type="ARBA" id="ARBA00022989"/>
    </source>
</evidence>
<dbReference type="AlphaFoldDB" id="A0A4Q9HZY0"/>
<feature type="transmembrane region" description="Helical" evidence="7">
    <location>
        <begin position="95"/>
        <end position="123"/>
    </location>
</feature>
<dbReference type="PANTHER" id="PTHR30572">
    <property type="entry name" value="MEMBRANE COMPONENT OF TRANSPORTER-RELATED"/>
    <property type="match status" value="1"/>
</dbReference>
<evidence type="ECO:0000313" key="9">
    <source>
        <dbReference type="EMBL" id="TBO60954.1"/>
    </source>
</evidence>
<evidence type="ECO:0000256" key="3">
    <source>
        <dbReference type="ARBA" id="ARBA00022692"/>
    </source>
</evidence>
<dbReference type="InterPro" id="IPR050250">
    <property type="entry name" value="Macrolide_Exporter_MacB"/>
</dbReference>
<comment type="similarity">
    <text evidence="6">Belongs to the ABC-4 integral membrane protein family.</text>
</comment>
<name>A0A4Q9HZY0_STRKA</name>
<dbReference type="GO" id="GO:0005886">
    <property type="term" value="C:plasma membrane"/>
    <property type="evidence" value="ECO:0007669"/>
    <property type="project" value="UniProtKB-SubCell"/>
</dbReference>
<evidence type="ECO:0000256" key="2">
    <source>
        <dbReference type="ARBA" id="ARBA00022475"/>
    </source>
</evidence>
<dbReference type="RefSeq" id="WP_131122143.1">
    <property type="nucleotide sequence ID" value="NZ_SIXH01000020.1"/>
</dbReference>
<evidence type="ECO:0000259" key="8">
    <source>
        <dbReference type="Pfam" id="PF02687"/>
    </source>
</evidence>
<keyword evidence="10" id="KW-1185">Reference proteome</keyword>
<evidence type="ECO:0000256" key="6">
    <source>
        <dbReference type="ARBA" id="ARBA00038076"/>
    </source>
</evidence>
<keyword evidence="3 7" id="KW-0812">Transmembrane</keyword>
<feature type="domain" description="ABC3 transporter permease C-terminal" evidence="8">
    <location>
        <begin position="101"/>
        <end position="217"/>
    </location>
</feature>